<evidence type="ECO:0000313" key="5">
    <source>
        <dbReference type="EMBL" id="MCV4379226.1"/>
    </source>
</evidence>
<accession>A0ABT3C287</accession>
<dbReference type="PRINTS" id="PR00377">
    <property type="entry name" value="IMPHPHTASES"/>
</dbReference>
<gene>
    <name evidence="5" type="primary">hisN</name>
    <name evidence="5" type="ORF">OH718_21730</name>
</gene>
<comment type="caution">
    <text evidence="5">The sequence shown here is derived from an EMBL/GenBank/DDBJ whole genome shotgun (WGS) entry which is preliminary data.</text>
</comment>
<dbReference type="InterPro" id="IPR000760">
    <property type="entry name" value="Inositol_monophosphatase-like"/>
</dbReference>
<dbReference type="CDD" id="cd01641">
    <property type="entry name" value="Bacterial_IMPase_like_1"/>
    <property type="match status" value="1"/>
</dbReference>
<dbReference type="EMBL" id="JAOXML010000024">
    <property type="protein sequence ID" value="MCV4379226.1"/>
    <property type="molecule type" value="Genomic_DNA"/>
</dbReference>
<comment type="cofactor">
    <cofactor evidence="1">
        <name>Mg(2+)</name>
        <dbReference type="ChEBI" id="CHEBI:18420"/>
    </cofactor>
</comment>
<dbReference type="SUPFAM" id="SSF56655">
    <property type="entry name" value="Carbohydrate phosphatase"/>
    <property type="match status" value="1"/>
</dbReference>
<organism evidence="5 6">
    <name type="scientific">Pseudomonas capsici</name>
    <dbReference type="NCBI Taxonomy" id="2810614"/>
    <lineage>
        <taxon>Bacteria</taxon>
        <taxon>Pseudomonadati</taxon>
        <taxon>Pseudomonadota</taxon>
        <taxon>Gammaproteobacteria</taxon>
        <taxon>Pseudomonadales</taxon>
        <taxon>Pseudomonadaceae</taxon>
        <taxon>Pseudomonas</taxon>
    </lineage>
</organism>
<dbReference type="EC" id="3.1.3.15" evidence="4"/>
<evidence type="ECO:0000256" key="3">
    <source>
        <dbReference type="ARBA" id="ARBA00022801"/>
    </source>
</evidence>
<keyword evidence="6" id="KW-1185">Reference proteome</keyword>
<keyword evidence="3 5" id="KW-0378">Hydrolase</keyword>
<dbReference type="PANTHER" id="PTHR20854:SF4">
    <property type="entry name" value="INOSITOL-1-MONOPHOSPHATASE-RELATED"/>
    <property type="match status" value="1"/>
</dbReference>
<name>A0ABT3C287_9PSED</name>
<protein>
    <recommendedName>
        <fullName evidence="4">Histidinol-phosphatase</fullName>
        <ecNumber evidence="4">3.1.3.15</ecNumber>
    </recommendedName>
</protein>
<dbReference type="NCBIfam" id="TIGR02067">
    <property type="entry name" value="his_9_HisN"/>
    <property type="match status" value="1"/>
</dbReference>
<proteinExistence type="inferred from homology"/>
<dbReference type="GO" id="GO:0004401">
    <property type="term" value="F:histidinol-phosphatase activity"/>
    <property type="evidence" value="ECO:0007669"/>
    <property type="project" value="UniProtKB-EC"/>
</dbReference>
<dbReference type="Gene3D" id="3.30.540.10">
    <property type="entry name" value="Fructose-1,6-Bisphosphatase, subunit A, domain 1"/>
    <property type="match status" value="1"/>
</dbReference>
<evidence type="ECO:0000256" key="2">
    <source>
        <dbReference type="ARBA" id="ARBA00009759"/>
    </source>
</evidence>
<dbReference type="Proteomes" id="UP001207294">
    <property type="component" value="Unassembled WGS sequence"/>
</dbReference>
<dbReference type="Gene3D" id="3.40.190.80">
    <property type="match status" value="1"/>
</dbReference>
<dbReference type="RefSeq" id="WP_201012719.1">
    <property type="nucleotide sequence ID" value="NZ_JAFGZD010000005.1"/>
</dbReference>
<comment type="similarity">
    <text evidence="2">Belongs to the inositol monophosphatase superfamily.</text>
</comment>
<reference evidence="5 6" key="1">
    <citation type="submission" date="2022-10" db="EMBL/GenBank/DDBJ databases">
        <title>Characterization of Pseudomonas capsici strains from pepper and tomato in Georgia.</title>
        <authorList>
            <person name="Zhao M."/>
            <person name="Dutta B."/>
        </authorList>
    </citation>
    <scope>NUCLEOTIDE SEQUENCE [LARGE SCALE GENOMIC DNA]</scope>
    <source>
        <strain evidence="5 6">Pc20-5</strain>
    </source>
</reference>
<dbReference type="GeneID" id="93561216"/>
<evidence type="ECO:0000256" key="1">
    <source>
        <dbReference type="ARBA" id="ARBA00001946"/>
    </source>
</evidence>
<sequence>MKIETSFLHQLADLADAQTLSRFRRPIEIDAKYKEGDKFDPVTDADRQAEIAMRALIRERFPDHAILGEEFGSEGSNAFCWVLDPVDGTKPFICGIPVWGTLIGLTHQGVATRGMMSQPFTGERFWADADAAWYQRGSSVERMQTRRVDLSEAILHTTSPQGYQGALADGFDRVKDQVRMTRYGGECYAMVMVAAGHIDLALEPSLQPYDIVALIPIIEKAGGVVTRLDGGRPEVGGAVLISGSAALHERVLGILR</sequence>
<dbReference type="InterPro" id="IPR011809">
    <property type="entry name" value="His_9_proposed"/>
</dbReference>
<dbReference type="Pfam" id="PF00459">
    <property type="entry name" value="Inositol_P"/>
    <property type="match status" value="1"/>
</dbReference>
<dbReference type="PANTHER" id="PTHR20854">
    <property type="entry name" value="INOSITOL MONOPHOSPHATASE"/>
    <property type="match status" value="1"/>
</dbReference>
<evidence type="ECO:0000313" key="6">
    <source>
        <dbReference type="Proteomes" id="UP001207294"/>
    </source>
</evidence>
<evidence type="ECO:0000256" key="4">
    <source>
        <dbReference type="NCBIfam" id="TIGR02067"/>
    </source>
</evidence>